<comment type="cofactor">
    <cofactor evidence="1">
        <name>pyrroloquinoline quinone</name>
        <dbReference type="ChEBI" id="CHEBI:58442"/>
    </cofactor>
</comment>
<protein>
    <recommendedName>
        <fullName evidence="4">Pyrrolo-quinoline quinone repeat domain-containing protein</fullName>
    </recommendedName>
</protein>
<dbReference type="InterPro" id="IPR002372">
    <property type="entry name" value="PQQ_rpt_dom"/>
</dbReference>
<accession>A0A382RRU0</accession>
<dbReference type="AlphaFoldDB" id="A0A382RRU0"/>
<dbReference type="EMBL" id="UINC01123364">
    <property type="protein sequence ID" value="SVC99787.1"/>
    <property type="molecule type" value="Genomic_DNA"/>
</dbReference>
<dbReference type="PANTHER" id="PTHR32303:SF10">
    <property type="entry name" value="OUTER MEMBRANE PROTEIN ASSEMBLY FACTOR BAMB"/>
    <property type="match status" value="1"/>
</dbReference>
<name>A0A382RRU0_9ZZZZ</name>
<sequence>LFVKEKAEWGDWLVANCDKIWIQQIKSCDMPRDILQNDWGDMRSNSGISNVWGQSVVDEETGILYFGTAQAGPDWNATYSPGPRLFGASVMALDADNGELLWAHQTTARDLWDYDCSWNTMLTTTVVKGVERKVVIKGCKNGIVYILDAATGEAYHLLEPPSIKRTPHAQLLDPMSSADMTKGWQNAPDTGPTYQNCWGAGCLEADIVFDEGRNMIFFGTYNAPSFVQVLPVENRGDMGINFGAAAADWFTKWMSDTPSLLNATINAYDVDTGELKWEYYMLGTGFRGGVIVSGGVVWMSSVDGFSTALDADTGEVLY</sequence>
<reference evidence="5" key="1">
    <citation type="submission" date="2018-05" db="EMBL/GenBank/DDBJ databases">
        <authorList>
            <person name="Lanie J.A."/>
            <person name="Ng W.-L."/>
            <person name="Kazmierczak K.M."/>
            <person name="Andrzejewski T.M."/>
            <person name="Davidsen T.M."/>
            <person name="Wayne K.J."/>
            <person name="Tettelin H."/>
            <person name="Glass J.I."/>
            <person name="Rusch D."/>
            <person name="Podicherti R."/>
            <person name="Tsui H.-C.T."/>
            <person name="Winkler M.E."/>
        </authorList>
    </citation>
    <scope>NUCLEOTIDE SEQUENCE</scope>
</reference>
<feature type="domain" description="Pyrrolo-quinoline quinone repeat" evidence="4">
    <location>
        <begin position="39"/>
        <end position="160"/>
    </location>
</feature>
<proteinExistence type="inferred from homology"/>
<feature type="non-terminal residue" evidence="5">
    <location>
        <position position="1"/>
    </location>
</feature>
<comment type="similarity">
    <text evidence="2">Belongs to the bacterial PQQ dehydrogenase family.</text>
</comment>
<dbReference type="InterPro" id="IPR011047">
    <property type="entry name" value="Quinoprotein_ADH-like_sf"/>
</dbReference>
<dbReference type="PANTHER" id="PTHR32303">
    <property type="entry name" value="QUINOPROTEIN ALCOHOL DEHYDROGENASE (CYTOCHROME C)"/>
    <property type="match status" value="1"/>
</dbReference>
<gene>
    <name evidence="5" type="ORF">METZ01_LOCUS352641</name>
</gene>
<evidence type="ECO:0000259" key="4">
    <source>
        <dbReference type="Pfam" id="PF01011"/>
    </source>
</evidence>
<dbReference type="SMART" id="SM00564">
    <property type="entry name" value="PQQ"/>
    <property type="match status" value="3"/>
</dbReference>
<evidence type="ECO:0000313" key="5">
    <source>
        <dbReference type="EMBL" id="SVC99787.1"/>
    </source>
</evidence>
<keyword evidence="3" id="KW-0560">Oxidoreductase</keyword>
<feature type="non-terminal residue" evidence="5">
    <location>
        <position position="318"/>
    </location>
</feature>
<dbReference type="SUPFAM" id="SSF50998">
    <property type="entry name" value="Quinoprotein alcohol dehydrogenase-like"/>
    <property type="match status" value="1"/>
</dbReference>
<dbReference type="InterPro" id="IPR018391">
    <property type="entry name" value="PQQ_b-propeller_rpt"/>
</dbReference>
<evidence type="ECO:0000256" key="3">
    <source>
        <dbReference type="ARBA" id="ARBA00023002"/>
    </source>
</evidence>
<dbReference type="Pfam" id="PF01011">
    <property type="entry name" value="PQQ"/>
    <property type="match status" value="1"/>
</dbReference>
<dbReference type="GO" id="GO:0016491">
    <property type="term" value="F:oxidoreductase activity"/>
    <property type="evidence" value="ECO:0007669"/>
    <property type="project" value="UniProtKB-KW"/>
</dbReference>
<evidence type="ECO:0000256" key="1">
    <source>
        <dbReference type="ARBA" id="ARBA00001931"/>
    </source>
</evidence>
<organism evidence="5">
    <name type="scientific">marine metagenome</name>
    <dbReference type="NCBI Taxonomy" id="408172"/>
    <lineage>
        <taxon>unclassified sequences</taxon>
        <taxon>metagenomes</taxon>
        <taxon>ecological metagenomes</taxon>
    </lineage>
</organism>
<dbReference type="Gene3D" id="2.140.10.10">
    <property type="entry name" value="Quinoprotein alcohol dehydrogenase-like superfamily"/>
    <property type="match status" value="1"/>
</dbReference>
<evidence type="ECO:0000256" key="2">
    <source>
        <dbReference type="ARBA" id="ARBA00008156"/>
    </source>
</evidence>